<dbReference type="PANTHER" id="PTHR30023:SF0">
    <property type="entry name" value="PENICILLIN-SENSITIVE CARBOXYPEPTIDASE A"/>
    <property type="match status" value="1"/>
</dbReference>
<comment type="similarity">
    <text evidence="1">Belongs to the peptidase S13 family.</text>
</comment>
<reference evidence="4 5" key="1">
    <citation type="submission" date="2019-01" db="EMBL/GenBank/DDBJ databases">
        <authorList>
            <person name="Chen W.-M."/>
        </authorList>
    </citation>
    <scope>NUCLEOTIDE SEQUENCE [LARGE SCALE GENOMIC DNA]</scope>
    <source>
        <strain evidence="4 5">YBJ-36</strain>
    </source>
</reference>
<evidence type="ECO:0000256" key="3">
    <source>
        <dbReference type="SAM" id="SignalP"/>
    </source>
</evidence>
<sequence>MRKRRLLLFSFLMICGHTYAQTLQQQLQAAFNKLQQDSQCRYASVSLTVLDAKTGEQVFAGNPNMGLATASTLKVVTSVTAFNLLGKDYQYQTRFGYNGTVTNGVLTGDIIIRGGGDPTLGSWRWASTKTEIILNQLVTALQKAGIKKITGSIIGDDTAYGTQAIPDGWIWQDVGNYYGGGINALSWHENQFDIKLKTGPAGTPVEVLRTVPAMPYLLFKSEVTNAPAGTGDQAYIYLPSGGKLVYLRGTYAVDQTKKTVSAALPDPAYDIAIRLTDTLNELGIAVSGQPQSTTTLAIGQQQTPAIKIELTTILSPELNKIIYWLNQKSVNLYAEQLLKSLAMKAGKEPTTPNGVQVLQDFWATKGIDAKSLNIYDGSGLSPGNRVTTMTMARVLQSAVKESWYNDFYESLPIYNDMKMKSGSIADVLAYAGYQTYNGHKLCFSIIVNNYNGTTKGIKEKMFRVLDVMK</sequence>
<dbReference type="InterPro" id="IPR000667">
    <property type="entry name" value="Peptidase_S13"/>
</dbReference>
<dbReference type="GO" id="GO:0009002">
    <property type="term" value="F:serine-type D-Ala-D-Ala carboxypeptidase activity"/>
    <property type="evidence" value="ECO:0007669"/>
    <property type="project" value="UniProtKB-EC"/>
</dbReference>
<keyword evidence="5" id="KW-1185">Reference proteome</keyword>
<dbReference type="GO" id="GO:0006508">
    <property type="term" value="P:proteolysis"/>
    <property type="evidence" value="ECO:0007669"/>
    <property type="project" value="InterPro"/>
</dbReference>
<dbReference type="GO" id="GO:0000270">
    <property type="term" value="P:peptidoglycan metabolic process"/>
    <property type="evidence" value="ECO:0007669"/>
    <property type="project" value="TreeGrafter"/>
</dbReference>
<keyword evidence="2 4" id="KW-0378">Hydrolase</keyword>
<keyword evidence="4" id="KW-0121">Carboxypeptidase</keyword>
<dbReference type="Proteomes" id="UP000282759">
    <property type="component" value="Unassembled WGS sequence"/>
</dbReference>
<gene>
    <name evidence="4" type="primary">dacB</name>
    <name evidence="4" type="ORF">EOD41_15375</name>
</gene>
<dbReference type="Gene3D" id="3.50.80.20">
    <property type="entry name" value="D-Ala-D-Ala carboxypeptidase C, peptidase S13"/>
    <property type="match status" value="1"/>
</dbReference>
<proteinExistence type="inferred from homology"/>
<keyword evidence="3" id="KW-0732">Signal</keyword>
<dbReference type="OrthoDB" id="9802627at2"/>
<organism evidence="4 5">
    <name type="scientific">Mucilaginibacter limnophilus</name>
    <dbReference type="NCBI Taxonomy" id="1932778"/>
    <lineage>
        <taxon>Bacteria</taxon>
        <taxon>Pseudomonadati</taxon>
        <taxon>Bacteroidota</taxon>
        <taxon>Sphingobacteriia</taxon>
        <taxon>Sphingobacteriales</taxon>
        <taxon>Sphingobacteriaceae</taxon>
        <taxon>Mucilaginibacter</taxon>
    </lineage>
</organism>
<dbReference type="EMBL" id="SACK01000007">
    <property type="protein sequence ID" value="RVT99820.1"/>
    <property type="molecule type" value="Genomic_DNA"/>
</dbReference>
<dbReference type="RefSeq" id="WP_127706506.1">
    <property type="nucleotide sequence ID" value="NZ_SACK01000007.1"/>
</dbReference>
<evidence type="ECO:0000313" key="4">
    <source>
        <dbReference type="EMBL" id="RVT99820.1"/>
    </source>
</evidence>
<protein>
    <submittedName>
        <fullName evidence="4">D-alanyl-D-alanine carboxypeptidase/D-alanyl-D-alanine-endopeptidase</fullName>
        <ecNumber evidence="4">3.4.16.4</ecNumber>
    </submittedName>
</protein>
<evidence type="ECO:0000256" key="2">
    <source>
        <dbReference type="ARBA" id="ARBA00022801"/>
    </source>
</evidence>
<dbReference type="NCBIfam" id="TIGR00666">
    <property type="entry name" value="PBP4"/>
    <property type="match status" value="1"/>
</dbReference>
<dbReference type="AlphaFoldDB" id="A0A437MQA0"/>
<name>A0A437MQA0_9SPHI</name>
<feature type="signal peptide" evidence="3">
    <location>
        <begin position="1"/>
        <end position="20"/>
    </location>
</feature>
<evidence type="ECO:0000256" key="1">
    <source>
        <dbReference type="ARBA" id="ARBA00006096"/>
    </source>
</evidence>
<dbReference type="Pfam" id="PF02113">
    <property type="entry name" value="Peptidase_S13"/>
    <property type="match status" value="1"/>
</dbReference>
<dbReference type="InterPro" id="IPR012338">
    <property type="entry name" value="Beta-lactam/transpept-like"/>
</dbReference>
<accession>A0A437MQA0</accession>
<keyword evidence="4" id="KW-0645">Protease</keyword>
<feature type="chain" id="PRO_5019290273" evidence="3">
    <location>
        <begin position="21"/>
        <end position="469"/>
    </location>
</feature>
<evidence type="ECO:0000313" key="5">
    <source>
        <dbReference type="Proteomes" id="UP000282759"/>
    </source>
</evidence>
<dbReference type="SUPFAM" id="SSF56601">
    <property type="entry name" value="beta-lactamase/transpeptidase-like"/>
    <property type="match status" value="1"/>
</dbReference>
<dbReference type="EC" id="3.4.16.4" evidence="4"/>
<dbReference type="Gene3D" id="3.40.710.10">
    <property type="entry name" value="DD-peptidase/beta-lactamase superfamily"/>
    <property type="match status" value="2"/>
</dbReference>
<dbReference type="PANTHER" id="PTHR30023">
    <property type="entry name" value="D-ALANYL-D-ALANINE CARBOXYPEPTIDASE"/>
    <property type="match status" value="1"/>
</dbReference>
<comment type="caution">
    <text evidence="4">The sequence shown here is derived from an EMBL/GenBank/DDBJ whole genome shotgun (WGS) entry which is preliminary data.</text>
</comment>
<dbReference type="PRINTS" id="PR00922">
    <property type="entry name" value="DADACBPTASE3"/>
</dbReference>